<dbReference type="PANTHER" id="PTHR43283">
    <property type="entry name" value="BETA-LACTAMASE-RELATED"/>
    <property type="match status" value="1"/>
</dbReference>
<protein>
    <submittedName>
        <fullName evidence="1">DNA topoisomerase</fullName>
    </submittedName>
</protein>
<comment type="caution">
    <text evidence="1">The sequence shown here is derived from an EMBL/GenBank/DDBJ whole genome shotgun (WGS) entry which is preliminary data.</text>
</comment>
<gene>
    <name evidence="1" type="ORF">SCF082_LOCUS2683</name>
</gene>
<dbReference type="PANTHER" id="PTHR43283:SF11">
    <property type="entry name" value="BETA-LACTAMASE-RELATED DOMAIN-CONTAINING PROTEIN"/>
    <property type="match status" value="1"/>
</dbReference>
<organism evidence="1 2">
    <name type="scientific">Durusdinium trenchii</name>
    <dbReference type="NCBI Taxonomy" id="1381693"/>
    <lineage>
        <taxon>Eukaryota</taxon>
        <taxon>Sar</taxon>
        <taxon>Alveolata</taxon>
        <taxon>Dinophyceae</taxon>
        <taxon>Suessiales</taxon>
        <taxon>Symbiodiniaceae</taxon>
        <taxon>Durusdinium</taxon>
    </lineage>
</organism>
<proteinExistence type="predicted"/>
<sequence length="571" mass="61144">MAGPAAAGLASLLSKVLSDGQSISPPQEVVGATVLNECSTLAEASLGSYQRKGASEKTAAANPPEQLRWGYASITKTVVGVVMQMLMANSSLPEISWNDTLSQWLPDLAPGTDFANASLLDVASHTACLVGEGAPWSDEKWAEFHASWSHGYIASRTVWVNNTLQYGALSNCIPELNTVHTYVHVDGVQILALIEERISGMDFGTLAKTLIFDPLNMKGAEIIDANPAGGLWASLSDLGIYGQWLVQGYNGRPEALAKTLLKQQDFVDLLSPITKHGVVPATGRTFGVYNDWRTGQPRAGHGGCLGAFLELAPTENLIHIVAFFPEDADWVVSCDTMWHTSEVLGRAKQSLGEAFTACRQRPAHLCSSSPVATSLSCEITENLTLDESTLDAPYKRSTCREEDLTAAVKEALDAYRAVDFSTKAFVVPEGCWGALPIYENDPCTSIHSGFKFCSENKWDCGVFLVNNDSYIAEDWPCRCGVSIPKAVCSTSGDTSCNITRSEPEINTSCLIRSETSPTPSTATETSPTPSTATGTTTSSTSLSDGLSLASGERRIGVPWFCLPFGLVGVLF</sequence>
<dbReference type="Proteomes" id="UP001642464">
    <property type="component" value="Unassembled WGS sequence"/>
</dbReference>
<keyword evidence="2" id="KW-1185">Reference proteome</keyword>
<dbReference type="InterPro" id="IPR050789">
    <property type="entry name" value="Diverse_Enzym_Activities"/>
</dbReference>
<evidence type="ECO:0000313" key="2">
    <source>
        <dbReference type="Proteomes" id="UP001642464"/>
    </source>
</evidence>
<dbReference type="InterPro" id="IPR001466">
    <property type="entry name" value="Beta-lactam-related"/>
</dbReference>
<dbReference type="Pfam" id="PF00144">
    <property type="entry name" value="Beta-lactamase"/>
    <property type="match status" value="1"/>
</dbReference>
<accession>A0ABP0HQ30</accession>
<name>A0ABP0HQ30_9DINO</name>
<dbReference type="InterPro" id="IPR012338">
    <property type="entry name" value="Beta-lactam/transpept-like"/>
</dbReference>
<dbReference type="SUPFAM" id="SSF56601">
    <property type="entry name" value="beta-lactamase/transpeptidase-like"/>
    <property type="match status" value="1"/>
</dbReference>
<reference evidence="1 2" key="1">
    <citation type="submission" date="2024-02" db="EMBL/GenBank/DDBJ databases">
        <authorList>
            <person name="Chen Y."/>
            <person name="Shah S."/>
            <person name="Dougan E. K."/>
            <person name="Thang M."/>
            <person name="Chan C."/>
        </authorList>
    </citation>
    <scope>NUCLEOTIDE SEQUENCE [LARGE SCALE GENOMIC DNA]</scope>
</reference>
<dbReference type="EMBL" id="CAXAMM010001325">
    <property type="protein sequence ID" value="CAK8991494.1"/>
    <property type="molecule type" value="Genomic_DNA"/>
</dbReference>
<evidence type="ECO:0000313" key="1">
    <source>
        <dbReference type="EMBL" id="CAK8991494.1"/>
    </source>
</evidence>
<dbReference type="Gene3D" id="3.40.710.10">
    <property type="entry name" value="DD-peptidase/beta-lactamase superfamily"/>
    <property type="match status" value="1"/>
</dbReference>